<dbReference type="AlphaFoldDB" id="A0AAU8N030"/>
<organism evidence="2">
    <name type="scientific">Actinomyces timonensis</name>
    <dbReference type="NCBI Taxonomy" id="1288391"/>
    <lineage>
        <taxon>Bacteria</taxon>
        <taxon>Bacillati</taxon>
        <taxon>Actinomycetota</taxon>
        <taxon>Actinomycetes</taxon>
        <taxon>Actinomycetales</taxon>
        <taxon>Actinomycetaceae</taxon>
        <taxon>Actinomyces</taxon>
    </lineage>
</organism>
<feature type="compositionally biased region" description="Low complexity" evidence="1">
    <location>
        <begin position="134"/>
        <end position="148"/>
    </location>
</feature>
<feature type="compositionally biased region" description="Gly residues" evidence="1">
    <location>
        <begin position="117"/>
        <end position="133"/>
    </location>
</feature>
<evidence type="ECO:0000256" key="1">
    <source>
        <dbReference type="SAM" id="MobiDB-lite"/>
    </source>
</evidence>
<feature type="compositionally biased region" description="Low complexity" evidence="1">
    <location>
        <begin position="106"/>
        <end position="116"/>
    </location>
</feature>
<feature type="region of interest" description="Disordered" evidence="1">
    <location>
        <begin position="1"/>
        <end position="23"/>
    </location>
</feature>
<dbReference type="EMBL" id="CP159989">
    <property type="protein sequence ID" value="XCP81724.1"/>
    <property type="molecule type" value="Genomic_DNA"/>
</dbReference>
<dbReference type="RefSeq" id="WP_366179980.1">
    <property type="nucleotide sequence ID" value="NZ_CP159989.1"/>
</dbReference>
<sequence length="221" mass="21293">MSDAPAPTSPRHAGGATASPLGSRRAALAALSTAAVGAAGGLSALLREGGPGGDASSTPAGGPAPGEGGPLALPDSLKRTVAGGNEGDAGDTSPDPSAAGGGANGADGAQAPSPAQGGAGGAAQGGAAQGGANSGEAPASSGAGSAPETARTDALDVYRRAPGAADLEASSELRPRTPAAHLLGMAPRQTRLHRRHRRDRLRYRVDGRHRLDRQAAGPRGH</sequence>
<gene>
    <name evidence="2" type="ORF">ABXS69_06825</name>
</gene>
<feature type="compositionally biased region" description="Basic and acidic residues" evidence="1">
    <location>
        <begin position="150"/>
        <end position="159"/>
    </location>
</feature>
<name>A0AAU8N030_9ACTO</name>
<evidence type="ECO:0000313" key="2">
    <source>
        <dbReference type="EMBL" id="XCP81724.1"/>
    </source>
</evidence>
<accession>A0AAU8N030</accession>
<proteinExistence type="predicted"/>
<feature type="compositionally biased region" description="Low complexity" evidence="1">
    <location>
        <begin position="44"/>
        <end position="61"/>
    </location>
</feature>
<protein>
    <submittedName>
        <fullName evidence="2">Uncharacterized protein</fullName>
    </submittedName>
</protein>
<feature type="region of interest" description="Disordered" evidence="1">
    <location>
        <begin position="44"/>
        <end position="178"/>
    </location>
</feature>
<reference evidence="2" key="1">
    <citation type="submission" date="2024-05" db="EMBL/GenBank/DDBJ databases">
        <title>Draft genome assemblies of 36 bacteria isolated from hibernating arctic ground squirrels.</title>
        <authorList>
            <person name="McKee H."/>
            <person name="Mullen L."/>
            <person name="Drown D.M."/>
            <person name="Duddleston K.N."/>
        </authorList>
    </citation>
    <scope>NUCLEOTIDE SEQUENCE</scope>
    <source>
        <strain evidence="2">AR004</strain>
    </source>
</reference>